<comment type="caution">
    <text evidence="15">The sequence shown here is derived from an EMBL/GenBank/DDBJ whole genome shotgun (WGS) entry which is preliminary data.</text>
</comment>
<dbReference type="InterPro" id="IPR045621">
    <property type="entry name" value="BPD_transp_1_N"/>
</dbReference>
<feature type="transmembrane region" description="Helical" evidence="13">
    <location>
        <begin position="173"/>
        <end position="192"/>
    </location>
</feature>
<dbReference type="PROSITE" id="PS50928">
    <property type="entry name" value="ABC_TM1"/>
    <property type="match status" value="1"/>
</dbReference>
<keyword evidence="4" id="KW-0533">Nickel</keyword>
<reference evidence="15" key="1">
    <citation type="submission" date="2019-09" db="EMBL/GenBank/DDBJ databases">
        <title>Characterisation of the sponge microbiome using genome-centric metagenomics.</title>
        <authorList>
            <person name="Engelberts J.P."/>
            <person name="Robbins S.J."/>
            <person name="De Goeij J.M."/>
            <person name="Aranda M."/>
            <person name="Bell S.C."/>
            <person name="Webster N.S."/>
        </authorList>
    </citation>
    <scope>NUCLEOTIDE SEQUENCE</scope>
    <source>
        <strain evidence="15">SB0662_bin_9</strain>
    </source>
</reference>
<sequence length="310" mass="33890">MLAYLGRRLAQLVPVLLLISLIVFLILHALPGDPAMLMLAGAEGGAVSAERIAELQEAMGLNDPLPVQYGRFLLGILRGDLGESIRLRTPVTEVILERFAFTIQLSLGGLACALLLGITTGVLSALRPNGWTDVLFSLMAYFGMSMPLFWLGLMLIFLFAFQLKWFPPSGSEGLDRLILPSLTLGFVSAGAISRLTRSSLMEVLHEDYIRTAQAKGLARHRIVQRHALKNALIPVVTIVGLQFGGMLAGAVVTETVFSRPGLGRLVVQAILWKDYPLAQGIILFMAVLFLSANLLVDISYAWLDPRIRFH</sequence>
<feature type="transmembrane region" description="Helical" evidence="13">
    <location>
        <begin position="138"/>
        <end position="161"/>
    </location>
</feature>
<comment type="subunit">
    <text evidence="11">The complex is composed of two ATP-binding proteins (NikD and NikE), two transmembrane proteins (NikB and NikC) and a solute-binding protein (NikA).</text>
</comment>
<dbReference type="CDD" id="cd06261">
    <property type="entry name" value="TM_PBP2"/>
    <property type="match status" value="1"/>
</dbReference>
<dbReference type="Gene3D" id="1.10.3720.10">
    <property type="entry name" value="MetI-like"/>
    <property type="match status" value="1"/>
</dbReference>
<feature type="transmembrane region" description="Helical" evidence="13">
    <location>
        <begin position="231"/>
        <end position="252"/>
    </location>
</feature>
<dbReference type="AlphaFoldDB" id="A0A6B1DN20"/>
<keyword evidence="3" id="KW-1003">Cell membrane</keyword>
<evidence type="ECO:0000259" key="14">
    <source>
        <dbReference type="PROSITE" id="PS50928"/>
    </source>
</evidence>
<comment type="similarity">
    <text evidence="10">Belongs to the binding-protein-dependent transport system permease family. OppBC subfamily.</text>
</comment>
<dbReference type="EMBL" id="VXPY01000009">
    <property type="protein sequence ID" value="MYD88890.1"/>
    <property type="molecule type" value="Genomic_DNA"/>
</dbReference>
<dbReference type="InterPro" id="IPR000515">
    <property type="entry name" value="MetI-like"/>
</dbReference>
<evidence type="ECO:0000256" key="9">
    <source>
        <dbReference type="ARBA" id="ARBA00023136"/>
    </source>
</evidence>
<evidence type="ECO:0000256" key="7">
    <source>
        <dbReference type="ARBA" id="ARBA00023065"/>
    </source>
</evidence>
<dbReference type="SUPFAM" id="SSF161098">
    <property type="entry name" value="MetI-like"/>
    <property type="match status" value="1"/>
</dbReference>
<evidence type="ECO:0000313" key="15">
    <source>
        <dbReference type="EMBL" id="MYD88890.1"/>
    </source>
</evidence>
<gene>
    <name evidence="15" type="ORF">F4Y08_00925</name>
</gene>
<accession>A0A6B1DN20</accession>
<name>A0A6B1DN20_9CHLR</name>
<evidence type="ECO:0000256" key="3">
    <source>
        <dbReference type="ARBA" id="ARBA00022475"/>
    </source>
</evidence>
<dbReference type="Pfam" id="PF19300">
    <property type="entry name" value="BPD_transp_1_N"/>
    <property type="match status" value="1"/>
</dbReference>
<keyword evidence="2 13" id="KW-0813">Transport</keyword>
<organism evidence="15">
    <name type="scientific">Caldilineaceae bacterium SB0662_bin_9</name>
    <dbReference type="NCBI Taxonomy" id="2605258"/>
    <lineage>
        <taxon>Bacteria</taxon>
        <taxon>Bacillati</taxon>
        <taxon>Chloroflexota</taxon>
        <taxon>Caldilineae</taxon>
        <taxon>Caldilineales</taxon>
        <taxon>Caldilineaceae</taxon>
    </lineage>
</organism>
<protein>
    <recommendedName>
        <fullName evidence="12">Nickel import system permease protein NikB</fullName>
    </recommendedName>
</protein>
<evidence type="ECO:0000256" key="10">
    <source>
        <dbReference type="ARBA" id="ARBA00024202"/>
    </source>
</evidence>
<evidence type="ECO:0000256" key="12">
    <source>
        <dbReference type="ARBA" id="ARBA00044774"/>
    </source>
</evidence>
<evidence type="ECO:0000256" key="4">
    <source>
        <dbReference type="ARBA" id="ARBA00022596"/>
    </source>
</evidence>
<dbReference type="InterPro" id="IPR050045">
    <property type="entry name" value="Opp2B"/>
</dbReference>
<dbReference type="PANTHER" id="PTHR43163:SF6">
    <property type="entry name" value="DIPEPTIDE TRANSPORT SYSTEM PERMEASE PROTEIN DPPB-RELATED"/>
    <property type="match status" value="1"/>
</dbReference>
<evidence type="ECO:0000256" key="2">
    <source>
        <dbReference type="ARBA" id="ARBA00022448"/>
    </source>
</evidence>
<feature type="transmembrane region" description="Helical" evidence="13">
    <location>
        <begin position="281"/>
        <end position="303"/>
    </location>
</feature>
<dbReference type="Pfam" id="PF00528">
    <property type="entry name" value="BPD_transp_1"/>
    <property type="match status" value="1"/>
</dbReference>
<keyword evidence="6 13" id="KW-1133">Transmembrane helix</keyword>
<keyword evidence="7" id="KW-0406">Ion transport</keyword>
<dbReference type="InterPro" id="IPR035906">
    <property type="entry name" value="MetI-like_sf"/>
</dbReference>
<evidence type="ECO:0000256" key="1">
    <source>
        <dbReference type="ARBA" id="ARBA00004651"/>
    </source>
</evidence>
<feature type="transmembrane region" description="Helical" evidence="13">
    <location>
        <begin position="12"/>
        <end position="30"/>
    </location>
</feature>
<evidence type="ECO:0000256" key="13">
    <source>
        <dbReference type="RuleBase" id="RU363032"/>
    </source>
</evidence>
<dbReference type="PANTHER" id="PTHR43163">
    <property type="entry name" value="DIPEPTIDE TRANSPORT SYSTEM PERMEASE PROTEIN DPPB-RELATED"/>
    <property type="match status" value="1"/>
</dbReference>
<evidence type="ECO:0000256" key="5">
    <source>
        <dbReference type="ARBA" id="ARBA00022692"/>
    </source>
</evidence>
<feature type="transmembrane region" description="Helical" evidence="13">
    <location>
        <begin position="99"/>
        <end position="126"/>
    </location>
</feature>
<proteinExistence type="inferred from homology"/>
<feature type="domain" description="ABC transmembrane type-1" evidence="14">
    <location>
        <begin position="99"/>
        <end position="296"/>
    </location>
</feature>
<dbReference type="GO" id="GO:0015099">
    <property type="term" value="F:nickel cation transmembrane transporter activity"/>
    <property type="evidence" value="ECO:0007669"/>
    <property type="project" value="InterPro"/>
</dbReference>
<dbReference type="NCBIfam" id="NF045470">
    <property type="entry name" value="Opp2B"/>
    <property type="match status" value="1"/>
</dbReference>
<dbReference type="GO" id="GO:0005886">
    <property type="term" value="C:plasma membrane"/>
    <property type="evidence" value="ECO:0007669"/>
    <property type="project" value="UniProtKB-SubCell"/>
</dbReference>
<evidence type="ECO:0000256" key="6">
    <source>
        <dbReference type="ARBA" id="ARBA00022989"/>
    </source>
</evidence>
<keyword evidence="8" id="KW-0921">Nickel transport</keyword>
<keyword evidence="9 13" id="KW-0472">Membrane</keyword>
<comment type="subcellular location">
    <subcellularLocation>
        <location evidence="1 13">Cell membrane</location>
        <topology evidence="1 13">Multi-pass membrane protein</topology>
    </subcellularLocation>
</comment>
<evidence type="ECO:0000256" key="11">
    <source>
        <dbReference type="ARBA" id="ARBA00038669"/>
    </source>
</evidence>
<evidence type="ECO:0000256" key="8">
    <source>
        <dbReference type="ARBA" id="ARBA00023112"/>
    </source>
</evidence>
<keyword evidence="5 13" id="KW-0812">Transmembrane</keyword>